<keyword evidence="1" id="KW-1133">Transmembrane helix</keyword>
<reference evidence="2 3" key="1">
    <citation type="submission" date="2016-06" db="EMBL/GenBank/DDBJ databases">
        <title>Four novel species of enterococci isolated from chicken manure.</title>
        <authorList>
            <person name="Van Tyne D."/>
        </authorList>
    </citation>
    <scope>NUCLEOTIDE SEQUENCE [LARGE SCALE GENOMIC DNA]</scope>
    <source>
        <strain evidence="2 3">CU12B</strain>
    </source>
</reference>
<feature type="transmembrane region" description="Helical" evidence="1">
    <location>
        <begin position="36"/>
        <end position="54"/>
    </location>
</feature>
<feature type="transmembrane region" description="Helical" evidence="1">
    <location>
        <begin position="12"/>
        <end position="30"/>
    </location>
</feature>
<keyword evidence="3" id="KW-1185">Reference proteome</keyword>
<proteinExistence type="predicted"/>
<sequence length="66" mass="7758">MKSRHKLILARIFYSVFIVATILVFGRQILLGNKLYIFVLILTLVGFSKELWLIERRAKKRQSGNH</sequence>
<name>A0ABQ6YXI0_9ENTE</name>
<dbReference type="EMBL" id="MAEL01000046">
    <property type="protein sequence ID" value="KAF1302691.1"/>
    <property type="molecule type" value="Genomic_DNA"/>
</dbReference>
<organism evidence="2 3">
    <name type="scientific">Candidatus Enterococcus willemsii</name>
    <dbReference type="NCBI Taxonomy" id="1857215"/>
    <lineage>
        <taxon>Bacteria</taxon>
        <taxon>Bacillati</taxon>
        <taxon>Bacillota</taxon>
        <taxon>Bacilli</taxon>
        <taxon>Lactobacillales</taxon>
        <taxon>Enterococcaceae</taxon>
        <taxon>Enterococcus</taxon>
    </lineage>
</organism>
<dbReference type="Proteomes" id="UP000782705">
    <property type="component" value="Unassembled WGS sequence"/>
</dbReference>
<keyword evidence="1" id="KW-0812">Transmembrane</keyword>
<accession>A0ABQ6YXI0</accession>
<gene>
    <name evidence="2" type="ORF">BAU17_05220</name>
</gene>
<evidence type="ECO:0000313" key="3">
    <source>
        <dbReference type="Proteomes" id="UP000782705"/>
    </source>
</evidence>
<evidence type="ECO:0000313" key="2">
    <source>
        <dbReference type="EMBL" id="KAF1302691.1"/>
    </source>
</evidence>
<evidence type="ECO:0000256" key="1">
    <source>
        <dbReference type="SAM" id="Phobius"/>
    </source>
</evidence>
<protein>
    <submittedName>
        <fullName evidence="2">Uncharacterized protein</fullName>
    </submittedName>
</protein>
<keyword evidence="1" id="KW-0472">Membrane</keyword>
<comment type="caution">
    <text evidence="2">The sequence shown here is derived from an EMBL/GenBank/DDBJ whole genome shotgun (WGS) entry which is preliminary data.</text>
</comment>